<dbReference type="EMBL" id="BAABJZ010000068">
    <property type="protein sequence ID" value="GAA4886858.1"/>
    <property type="molecule type" value="Genomic_DNA"/>
</dbReference>
<keyword evidence="2" id="KW-1185">Reference proteome</keyword>
<dbReference type="Proteomes" id="UP001499988">
    <property type="component" value="Unassembled WGS sequence"/>
</dbReference>
<name>A0ABP9F0A3_9GAMM</name>
<accession>A0ABP9F0A3</accession>
<proteinExistence type="predicted"/>
<sequence length="59" mass="6280">MPSFNGRLNVSLTFGYADTELKAGSLGVHHSVLCFSSVITGMGSIGKDWALEHCILTPL</sequence>
<evidence type="ECO:0000313" key="2">
    <source>
        <dbReference type="Proteomes" id="UP001499988"/>
    </source>
</evidence>
<reference evidence="2" key="1">
    <citation type="journal article" date="2019" name="Int. J. Syst. Evol. Microbiol.">
        <title>The Global Catalogue of Microorganisms (GCM) 10K type strain sequencing project: providing services to taxonomists for standard genome sequencing and annotation.</title>
        <authorList>
            <consortium name="The Broad Institute Genomics Platform"/>
            <consortium name="The Broad Institute Genome Sequencing Center for Infectious Disease"/>
            <person name="Wu L."/>
            <person name="Ma J."/>
        </authorList>
    </citation>
    <scope>NUCLEOTIDE SEQUENCE [LARGE SCALE GENOMIC DNA]</scope>
    <source>
        <strain evidence="2">JCM 18401</strain>
    </source>
</reference>
<organism evidence="1 2">
    <name type="scientific">Ferrimonas pelagia</name>
    <dbReference type="NCBI Taxonomy" id="1177826"/>
    <lineage>
        <taxon>Bacteria</taxon>
        <taxon>Pseudomonadati</taxon>
        <taxon>Pseudomonadota</taxon>
        <taxon>Gammaproteobacteria</taxon>
        <taxon>Alteromonadales</taxon>
        <taxon>Ferrimonadaceae</taxon>
        <taxon>Ferrimonas</taxon>
    </lineage>
</organism>
<protein>
    <submittedName>
        <fullName evidence="1">Uncharacterized protein</fullName>
    </submittedName>
</protein>
<gene>
    <name evidence="1" type="ORF">GCM10023333_20350</name>
</gene>
<comment type="caution">
    <text evidence="1">The sequence shown here is derived from an EMBL/GenBank/DDBJ whole genome shotgun (WGS) entry which is preliminary data.</text>
</comment>
<evidence type="ECO:0000313" key="1">
    <source>
        <dbReference type="EMBL" id="GAA4886858.1"/>
    </source>
</evidence>